<gene>
    <name evidence="1" type="ORF">T4A_6575</name>
    <name evidence="2" type="ORF">T4B_15398</name>
    <name evidence="3" type="ORF">T4C_11322</name>
</gene>
<name>A0A0V1IYH6_TRIPS</name>
<dbReference type="Proteomes" id="UP000054632">
    <property type="component" value="Unassembled WGS sequence"/>
</dbReference>
<dbReference type="EMBL" id="JYDV01000037">
    <property type="protein sequence ID" value="KRZ39246.1"/>
    <property type="molecule type" value="Genomic_DNA"/>
</dbReference>
<dbReference type="EMBL" id="JYDS01000066">
    <property type="protein sequence ID" value="KRZ27783.1"/>
    <property type="molecule type" value="Genomic_DNA"/>
</dbReference>
<dbReference type="AlphaFoldDB" id="A0A0V1IYH6"/>
<evidence type="ECO:0000313" key="1">
    <source>
        <dbReference type="EMBL" id="KRY73166.1"/>
    </source>
</evidence>
<dbReference type="Proteomes" id="UP000054805">
    <property type="component" value="Unassembled WGS sequence"/>
</dbReference>
<evidence type="ECO:0000313" key="3">
    <source>
        <dbReference type="EMBL" id="KRZ39246.1"/>
    </source>
</evidence>
<comment type="caution">
    <text evidence="2">The sequence shown here is derived from an EMBL/GenBank/DDBJ whole genome shotgun (WGS) entry which is preliminary data.</text>
</comment>
<dbReference type="EMBL" id="JYDR01000037">
    <property type="protein sequence ID" value="KRY73166.1"/>
    <property type="molecule type" value="Genomic_DNA"/>
</dbReference>
<proteinExistence type="predicted"/>
<protein>
    <submittedName>
        <fullName evidence="2">Uncharacterized protein</fullName>
    </submittedName>
</protein>
<evidence type="ECO:0000313" key="2">
    <source>
        <dbReference type="EMBL" id="KRZ27783.1"/>
    </source>
</evidence>
<evidence type="ECO:0000313" key="4">
    <source>
        <dbReference type="Proteomes" id="UP000054632"/>
    </source>
</evidence>
<dbReference type="Proteomes" id="UP000054826">
    <property type="component" value="Unassembled WGS sequence"/>
</dbReference>
<reference evidence="4 5" key="1">
    <citation type="submission" date="2015-01" db="EMBL/GenBank/DDBJ databases">
        <title>Evolution of Trichinella species and genotypes.</title>
        <authorList>
            <person name="Korhonen P.K."/>
            <person name="Edoardo P."/>
            <person name="Giuseppe L.R."/>
            <person name="Gasser R.B."/>
        </authorList>
    </citation>
    <scope>NUCLEOTIDE SEQUENCE [LARGE SCALE GENOMIC DNA]</scope>
    <source>
        <strain evidence="1">ISS13</strain>
        <strain evidence="3">ISS176</strain>
        <strain evidence="2">ISS588</strain>
    </source>
</reference>
<evidence type="ECO:0000313" key="5">
    <source>
        <dbReference type="Proteomes" id="UP000054805"/>
    </source>
</evidence>
<keyword evidence="5" id="KW-1185">Reference proteome</keyword>
<organism evidence="2 5">
    <name type="scientific">Trichinella pseudospiralis</name>
    <name type="common">Parasitic roundworm</name>
    <dbReference type="NCBI Taxonomy" id="6337"/>
    <lineage>
        <taxon>Eukaryota</taxon>
        <taxon>Metazoa</taxon>
        <taxon>Ecdysozoa</taxon>
        <taxon>Nematoda</taxon>
        <taxon>Enoplea</taxon>
        <taxon>Dorylaimia</taxon>
        <taxon>Trichinellida</taxon>
        <taxon>Trichinellidae</taxon>
        <taxon>Trichinella</taxon>
    </lineage>
</organism>
<accession>A0A0V1IYH6</accession>
<sequence length="82" mass="9408">MNIQFQTEIHYLIILATNPCSFRQVDCIFSGPSNTIVATRWLSLAFTNKRVSEKQSINRSLFNARHNQGAETPHLTIHNHEV</sequence>